<dbReference type="PANTHER" id="PTHR13887:SF14">
    <property type="entry name" value="DISULFIDE BOND FORMATION PROTEIN D"/>
    <property type="match status" value="1"/>
</dbReference>
<dbReference type="GO" id="GO:0016491">
    <property type="term" value="F:oxidoreductase activity"/>
    <property type="evidence" value="ECO:0007669"/>
    <property type="project" value="UniProtKB-KW"/>
</dbReference>
<protein>
    <submittedName>
        <fullName evidence="9">Thioredoxin domain-containing protein</fullName>
    </submittedName>
</protein>
<keyword evidence="2" id="KW-0732">Signal</keyword>
<sequence length="270" mass="28935">MTSNDTKTSQKKAEDTSTNLYKTLFFVTAPITAALAGACVWMGVQLPSTSPASQATPAATPTAAAQIPQNTETAAPSQTNPNNLEIMKSFVRHQENDTQAKGDINAPVTMVLFSDFACPYCTKYAQDIDPALADLVEDGTLRVEWYDLAQITETSPLAAQAGIAAGEQGKFWEFHDVVYAASDPTGHPQYSEQALVDFAAKAGVPDLDKFRETMLSDHTATTVKAAKERAHQAGITGTPAMFINKAYVSGYRDAAYIRNTILDQAAQSAS</sequence>
<feature type="compositionally biased region" description="Low complexity" evidence="6">
    <location>
        <begin position="50"/>
        <end position="66"/>
    </location>
</feature>
<evidence type="ECO:0000256" key="5">
    <source>
        <dbReference type="ARBA" id="ARBA00023284"/>
    </source>
</evidence>
<dbReference type="InterPro" id="IPR013766">
    <property type="entry name" value="Thioredoxin_domain"/>
</dbReference>
<accession>A0A857A7L3</accession>
<keyword evidence="5" id="KW-0676">Redox-active center</keyword>
<gene>
    <name evidence="9" type="ORF">FOC40_03310</name>
</gene>
<evidence type="ECO:0000313" key="10">
    <source>
        <dbReference type="Proteomes" id="UP000424490"/>
    </source>
</evidence>
<dbReference type="PANTHER" id="PTHR13887">
    <property type="entry name" value="GLUTATHIONE S-TRANSFERASE KAPPA"/>
    <property type="match status" value="1"/>
</dbReference>
<keyword evidence="7" id="KW-0812">Transmembrane</keyword>
<dbReference type="SUPFAM" id="SSF52833">
    <property type="entry name" value="Thioredoxin-like"/>
    <property type="match status" value="1"/>
</dbReference>
<dbReference type="InterPro" id="IPR036249">
    <property type="entry name" value="Thioredoxin-like_sf"/>
</dbReference>
<evidence type="ECO:0000256" key="1">
    <source>
        <dbReference type="ARBA" id="ARBA00005791"/>
    </source>
</evidence>
<dbReference type="Pfam" id="PF13462">
    <property type="entry name" value="Thioredoxin_4"/>
    <property type="match status" value="1"/>
</dbReference>
<evidence type="ECO:0000313" key="9">
    <source>
        <dbReference type="EMBL" id="QGS10526.1"/>
    </source>
</evidence>
<feature type="transmembrane region" description="Helical" evidence="7">
    <location>
        <begin position="20"/>
        <end position="44"/>
    </location>
</feature>
<evidence type="ECO:0000256" key="4">
    <source>
        <dbReference type="ARBA" id="ARBA00023157"/>
    </source>
</evidence>
<dbReference type="AlphaFoldDB" id="A0A857A7L3"/>
<evidence type="ECO:0000256" key="3">
    <source>
        <dbReference type="ARBA" id="ARBA00023002"/>
    </source>
</evidence>
<feature type="domain" description="Thioredoxin" evidence="8">
    <location>
        <begin position="61"/>
        <end position="216"/>
    </location>
</feature>
<evidence type="ECO:0000259" key="8">
    <source>
        <dbReference type="PROSITE" id="PS51352"/>
    </source>
</evidence>
<keyword evidence="3" id="KW-0560">Oxidoreductase</keyword>
<dbReference type="Gene3D" id="3.40.30.10">
    <property type="entry name" value="Glutaredoxin"/>
    <property type="match status" value="1"/>
</dbReference>
<evidence type="ECO:0000256" key="2">
    <source>
        <dbReference type="ARBA" id="ARBA00022729"/>
    </source>
</evidence>
<proteinExistence type="inferred from homology"/>
<feature type="compositionally biased region" description="Polar residues" evidence="6">
    <location>
        <begin position="67"/>
        <end position="81"/>
    </location>
</feature>
<name>A0A857A7L3_9ACTO</name>
<dbReference type="Proteomes" id="UP000424490">
    <property type="component" value="Chromosome"/>
</dbReference>
<evidence type="ECO:0000256" key="7">
    <source>
        <dbReference type="SAM" id="Phobius"/>
    </source>
</evidence>
<reference evidence="9 10" key="1">
    <citation type="submission" date="2019-11" db="EMBL/GenBank/DDBJ databases">
        <title>FDA dAtabase for Regulatory Grade micrObial Sequences (FDA-ARGOS): Supporting development and validation of Infectious Disease Dx tests.</title>
        <authorList>
            <person name="Stonesifer R."/>
            <person name="Tallon L."/>
            <person name="Sadzewicz L."/>
            <person name="Vavikolanu K."/>
            <person name="Mehta A."/>
            <person name="Aluvathingal J."/>
            <person name="Nadendla S."/>
            <person name="Myers T."/>
            <person name="Yan Y."/>
            <person name="Sichtig H."/>
        </authorList>
    </citation>
    <scope>NUCLEOTIDE SEQUENCE [LARGE SCALE GENOMIC DNA]</scope>
    <source>
        <strain evidence="9 10">FDAARGOS_732</strain>
    </source>
</reference>
<dbReference type="EMBL" id="CP046315">
    <property type="protein sequence ID" value="QGS10526.1"/>
    <property type="molecule type" value="Genomic_DNA"/>
</dbReference>
<keyword evidence="4" id="KW-1015">Disulfide bond</keyword>
<dbReference type="PROSITE" id="PS51352">
    <property type="entry name" value="THIOREDOXIN_2"/>
    <property type="match status" value="1"/>
</dbReference>
<feature type="region of interest" description="Disordered" evidence="6">
    <location>
        <begin position="50"/>
        <end position="81"/>
    </location>
</feature>
<keyword evidence="7" id="KW-1133">Transmembrane helix</keyword>
<dbReference type="RefSeq" id="WP_003795582.1">
    <property type="nucleotide sequence ID" value="NZ_CP046315.1"/>
</dbReference>
<comment type="similarity">
    <text evidence="1">Belongs to the thioredoxin family. DsbA subfamily.</text>
</comment>
<keyword evidence="7" id="KW-0472">Membrane</keyword>
<evidence type="ECO:0000256" key="6">
    <source>
        <dbReference type="SAM" id="MobiDB-lite"/>
    </source>
</evidence>
<organism evidence="9 10">
    <name type="scientific">Schaalia odontolytica</name>
    <dbReference type="NCBI Taxonomy" id="1660"/>
    <lineage>
        <taxon>Bacteria</taxon>
        <taxon>Bacillati</taxon>
        <taxon>Actinomycetota</taxon>
        <taxon>Actinomycetes</taxon>
        <taxon>Actinomycetales</taxon>
        <taxon>Actinomycetaceae</taxon>
        <taxon>Schaalia</taxon>
    </lineage>
</organism>
<dbReference type="InterPro" id="IPR012336">
    <property type="entry name" value="Thioredoxin-like_fold"/>
</dbReference>